<evidence type="ECO:0000313" key="4">
    <source>
        <dbReference type="Proteomes" id="UP000231451"/>
    </source>
</evidence>
<evidence type="ECO:0000256" key="2">
    <source>
        <dbReference type="SAM" id="Phobius"/>
    </source>
</evidence>
<keyword evidence="2" id="KW-0472">Membrane</keyword>
<reference evidence="3 4" key="1">
    <citation type="submission" date="2017-10" db="EMBL/GenBank/DDBJ databases">
        <title>Draft genome sequences of strains TRE 1, TRE 9, TRE H and TRI 7, isolated from tamarins, belonging to four potential novel Bifidobacterium species.</title>
        <authorList>
            <person name="Mattarelli P."/>
            <person name="Modesto M."/>
            <person name="Puglisi E."/>
            <person name="Morelli L."/>
            <person name="Spezio C."/>
            <person name="Bonetti A."/>
            <person name="Sandri C."/>
        </authorList>
    </citation>
    <scope>NUCLEOTIDE SEQUENCE [LARGE SCALE GENOMIC DNA]</scope>
    <source>
        <strain evidence="4">TRI7</strain>
    </source>
</reference>
<dbReference type="SUPFAM" id="SSF53300">
    <property type="entry name" value="vWA-like"/>
    <property type="match status" value="1"/>
</dbReference>
<keyword evidence="2" id="KW-1133">Transmembrane helix</keyword>
<dbReference type="OrthoDB" id="4623238at2"/>
<feature type="transmembrane region" description="Helical" evidence="2">
    <location>
        <begin position="6"/>
        <end position="26"/>
    </location>
</feature>
<feature type="transmembrane region" description="Helical" evidence="2">
    <location>
        <begin position="77"/>
        <end position="94"/>
    </location>
</feature>
<sequence length="375" mass="41238">MTNWITFRWPWAFVALAVLALIVLLVRRALARHTAKPETVARRLEDPDSATVWNLTQDMATEHAQTLWKQWKTLNRVAVGLLALCLIIGFALLARPSRIDAESSTTSTRDIILCLDVSGSTLPYDREVIATYRELVKHFQGERIGLSIFNSTSRTVFPLTDDYDLVERQLAYADKILTGVINQDSIDKMSDKQYQQVSDWLEGTQNRTDVTSLIGDGLVSCAAMLPEFSTAGTNSGSGTGNDSGSAQSTPTRKASIVLATDNVLSGTPIYRLDQALDLTSRSSITVDGLYSGAKETNGEATTQQMKTQIESHGGIFLTQSSGSTVGQLVRQIDSQRTRTNESGNQSNLVDAPQYWVPALVALYIGFLIVAWRLQR</sequence>
<name>A0A2M9HHQ3_9BIFI</name>
<feature type="region of interest" description="Disordered" evidence="1">
    <location>
        <begin position="231"/>
        <end position="251"/>
    </location>
</feature>
<feature type="transmembrane region" description="Helical" evidence="2">
    <location>
        <begin position="354"/>
        <end position="373"/>
    </location>
</feature>
<dbReference type="Gene3D" id="3.40.50.410">
    <property type="entry name" value="von Willebrand factor, type A domain"/>
    <property type="match status" value="1"/>
</dbReference>
<evidence type="ECO:0000313" key="3">
    <source>
        <dbReference type="EMBL" id="PJM76323.1"/>
    </source>
</evidence>
<dbReference type="EMBL" id="PEBK01000001">
    <property type="protein sequence ID" value="PJM76323.1"/>
    <property type="molecule type" value="Genomic_DNA"/>
</dbReference>
<organism evidence="3 4">
    <name type="scientific">Bifidobacterium simiarum</name>
    <dbReference type="NCBI Taxonomy" id="2045441"/>
    <lineage>
        <taxon>Bacteria</taxon>
        <taxon>Bacillati</taxon>
        <taxon>Actinomycetota</taxon>
        <taxon>Actinomycetes</taxon>
        <taxon>Bifidobacteriales</taxon>
        <taxon>Bifidobacteriaceae</taxon>
        <taxon>Bifidobacterium</taxon>
    </lineage>
</organism>
<dbReference type="InterPro" id="IPR036465">
    <property type="entry name" value="vWFA_dom_sf"/>
</dbReference>
<dbReference type="AlphaFoldDB" id="A0A2M9HHQ3"/>
<comment type="caution">
    <text evidence="3">The sequence shown here is derived from an EMBL/GenBank/DDBJ whole genome shotgun (WGS) entry which is preliminary data.</text>
</comment>
<dbReference type="Proteomes" id="UP000231451">
    <property type="component" value="Unassembled WGS sequence"/>
</dbReference>
<accession>A0A2M9HHQ3</accession>
<keyword evidence="2" id="KW-0812">Transmembrane</keyword>
<evidence type="ECO:0000256" key="1">
    <source>
        <dbReference type="SAM" id="MobiDB-lite"/>
    </source>
</evidence>
<proteinExistence type="predicted"/>
<keyword evidence="4" id="KW-1185">Reference proteome</keyword>
<protein>
    <submittedName>
        <fullName evidence="3">VWA domain-containing protein</fullName>
    </submittedName>
</protein>
<dbReference type="RefSeq" id="WP_100512189.1">
    <property type="nucleotide sequence ID" value="NZ_PEBK01000001.1"/>
</dbReference>
<gene>
    <name evidence="3" type="ORF">CSQ87_00290</name>
</gene>